<proteinExistence type="predicted"/>
<gene>
    <name evidence="2" type="ORF">LIP63_07915</name>
</gene>
<sequence length="105" mass="11291">MAQHHADQQGTHPAAVIGHAEQAQQPVEAGCAPAAERHIDSILHRAGQRRRGLEHREQDRKEHDDADYGVQQHAVDAVEQGDMTVVVDVEATHYAGGPVKAGIGP</sequence>
<accession>A0AAW4U029</accession>
<protein>
    <submittedName>
        <fullName evidence="2">Uncharacterized protein</fullName>
    </submittedName>
</protein>
<evidence type="ECO:0000313" key="2">
    <source>
        <dbReference type="EMBL" id="MCB5645292.1"/>
    </source>
</evidence>
<dbReference type="AlphaFoldDB" id="A0AAW4U029"/>
<evidence type="ECO:0000313" key="3">
    <source>
        <dbReference type="Proteomes" id="UP001198148"/>
    </source>
</evidence>
<name>A0AAW4U029_BIFBR</name>
<dbReference type="Proteomes" id="UP001198148">
    <property type="component" value="Unassembled WGS sequence"/>
</dbReference>
<feature type="region of interest" description="Disordered" evidence="1">
    <location>
        <begin position="1"/>
        <end position="68"/>
    </location>
</feature>
<comment type="caution">
    <text evidence="2">The sequence shown here is derived from an EMBL/GenBank/DDBJ whole genome shotgun (WGS) entry which is preliminary data.</text>
</comment>
<reference evidence="2" key="1">
    <citation type="submission" date="2021-10" db="EMBL/GenBank/DDBJ databases">
        <title>Collection of gut derived symbiotic bacterial strains cultured from healthy donors.</title>
        <authorList>
            <person name="Lin H."/>
            <person name="Littmann E."/>
            <person name="Claire K."/>
            <person name="Pamer E."/>
        </authorList>
    </citation>
    <scope>NUCLEOTIDE SEQUENCE</scope>
    <source>
        <strain evidence="2">MSK.23.105</strain>
    </source>
</reference>
<evidence type="ECO:0000256" key="1">
    <source>
        <dbReference type="SAM" id="MobiDB-lite"/>
    </source>
</evidence>
<organism evidence="2 3">
    <name type="scientific">Bifidobacterium breve</name>
    <dbReference type="NCBI Taxonomy" id="1685"/>
    <lineage>
        <taxon>Bacteria</taxon>
        <taxon>Bacillati</taxon>
        <taxon>Actinomycetota</taxon>
        <taxon>Actinomycetes</taxon>
        <taxon>Bifidobacteriales</taxon>
        <taxon>Bifidobacteriaceae</taxon>
        <taxon>Bifidobacterium</taxon>
    </lineage>
</organism>
<dbReference type="EMBL" id="JAJBPF010000020">
    <property type="protein sequence ID" value="MCB5645292.1"/>
    <property type="molecule type" value="Genomic_DNA"/>
</dbReference>
<dbReference type="RefSeq" id="WP_226790747.1">
    <property type="nucleotide sequence ID" value="NZ_JAHOCE010000020.1"/>
</dbReference>
<feature type="compositionally biased region" description="Basic and acidic residues" evidence="1">
    <location>
        <begin position="54"/>
        <end position="66"/>
    </location>
</feature>